<accession>A0ACB9ARZ1</accession>
<keyword evidence="2" id="KW-1185">Reference proteome</keyword>
<sequence>MMDENEQEGAQRFYNKCSLNFNNITLRVRLHLLLQMALLFSFLLTFTSYNSYRYYLSTSFLPLFTHTFEKKYLFLLCTTILTFITKKNPHLGLKENIYHDKLLYSLSEMEGATVLEGSIQEHEYGKLYEQESKEEYEQNMENSEKESQVLVEDEENIQEYEYGKLDEQESKEGYGKNTENSEKESEILVEDEEADGGVSEEEVFLGGSSRVEEEHAEMNMDTEELNKKIEEFIRKMREELRVEAEQHLITV</sequence>
<evidence type="ECO:0000313" key="1">
    <source>
        <dbReference type="EMBL" id="KAI3711205.1"/>
    </source>
</evidence>
<dbReference type="Proteomes" id="UP001055811">
    <property type="component" value="Linkage Group LG07"/>
</dbReference>
<dbReference type="EMBL" id="CM042015">
    <property type="protein sequence ID" value="KAI3711205.1"/>
    <property type="molecule type" value="Genomic_DNA"/>
</dbReference>
<reference evidence="2" key="1">
    <citation type="journal article" date="2022" name="Mol. Ecol. Resour.">
        <title>The genomes of chicory, endive, great burdock and yacon provide insights into Asteraceae palaeo-polyploidization history and plant inulin production.</title>
        <authorList>
            <person name="Fan W."/>
            <person name="Wang S."/>
            <person name="Wang H."/>
            <person name="Wang A."/>
            <person name="Jiang F."/>
            <person name="Liu H."/>
            <person name="Zhao H."/>
            <person name="Xu D."/>
            <person name="Zhang Y."/>
        </authorList>
    </citation>
    <scope>NUCLEOTIDE SEQUENCE [LARGE SCALE GENOMIC DNA]</scope>
    <source>
        <strain evidence="2">cv. Punajuju</strain>
    </source>
</reference>
<gene>
    <name evidence="1" type="ORF">L2E82_41111</name>
</gene>
<protein>
    <submittedName>
        <fullName evidence="1">Uncharacterized protein</fullName>
    </submittedName>
</protein>
<name>A0ACB9ARZ1_CICIN</name>
<comment type="caution">
    <text evidence="1">The sequence shown here is derived from an EMBL/GenBank/DDBJ whole genome shotgun (WGS) entry which is preliminary data.</text>
</comment>
<evidence type="ECO:0000313" key="2">
    <source>
        <dbReference type="Proteomes" id="UP001055811"/>
    </source>
</evidence>
<organism evidence="1 2">
    <name type="scientific">Cichorium intybus</name>
    <name type="common">Chicory</name>
    <dbReference type="NCBI Taxonomy" id="13427"/>
    <lineage>
        <taxon>Eukaryota</taxon>
        <taxon>Viridiplantae</taxon>
        <taxon>Streptophyta</taxon>
        <taxon>Embryophyta</taxon>
        <taxon>Tracheophyta</taxon>
        <taxon>Spermatophyta</taxon>
        <taxon>Magnoliopsida</taxon>
        <taxon>eudicotyledons</taxon>
        <taxon>Gunneridae</taxon>
        <taxon>Pentapetalae</taxon>
        <taxon>asterids</taxon>
        <taxon>campanulids</taxon>
        <taxon>Asterales</taxon>
        <taxon>Asteraceae</taxon>
        <taxon>Cichorioideae</taxon>
        <taxon>Cichorieae</taxon>
        <taxon>Cichoriinae</taxon>
        <taxon>Cichorium</taxon>
    </lineage>
</organism>
<reference evidence="1 2" key="2">
    <citation type="journal article" date="2022" name="Mol. Ecol. Resour.">
        <title>The genomes of chicory, endive, great burdock and yacon provide insights into Asteraceae paleo-polyploidization history and plant inulin production.</title>
        <authorList>
            <person name="Fan W."/>
            <person name="Wang S."/>
            <person name="Wang H."/>
            <person name="Wang A."/>
            <person name="Jiang F."/>
            <person name="Liu H."/>
            <person name="Zhao H."/>
            <person name="Xu D."/>
            <person name="Zhang Y."/>
        </authorList>
    </citation>
    <scope>NUCLEOTIDE SEQUENCE [LARGE SCALE GENOMIC DNA]</scope>
    <source>
        <strain evidence="2">cv. Punajuju</strain>
        <tissue evidence="1">Leaves</tissue>
    </source>
</reference>
<proteinExistence type="predicted"/>